<feature type="chain" id="PRO_5034644092" description="Aminopeptidase" evidence="6">
    <location>
        <begin position="22"/>
        <end position="467"/>
    </location>
</feature>
<dbReference type="PIRSF" id="PIRSF005700">
    <property type="entry name" value="PepC"/>
    <property type="match status" value="1"/>
</dbReference>
<dbReference type="GO" id="GO:0005737">
    <property type="term" value="C:cytoplasm"/>
    <property type="evidence" value="ECO:0007669"/>
    <property type="project" value="TreeGrafter"/>
</dbReference>
<keyword evidence="3 4" id="KW-0788">Thiol protease</keyword>
<proteinExistence type="inferred from homology"/>
<sequence>MKNTSLWVAALAVGLTLTANGQQAPGSITPQMLQQIKQAYQNTPADKAIRNAIGNNDINKLAVNGENRNNFDTYFSHKVNSKGITNQKSSGRCWLFTGLNVLRAEAIDKYEMGDFQFSQNYSFFWDQLEKANLFLQGIIDTRLKPMDDKMVEWLFKNPIGDGGQFTGVSDILTKYGVVPAEVMAETYSSENTSKISNLIGLKLKEFGLQLRELATVKGTTTEVLEKEKTKMLGTVYRMLVISLGEPPATFIWTRKDATGNPVETKEYTPLSFYNEYIGHDLKNDYVMLMNDPSREYYKLYEIDYDRHAYDGKNWTYVNLPIEDIKQMAIASIKDSTMMYFSCDVGKFFDRERGLLDVNYYDYGSLMGTTFGMDKKQRIQTFSSGSSHAMTLMAVDLDINGQPKKWMVENSWGPGANAGHLIMTDKWFDEYMFRLVIDKKYITDKVKEVMKQQPVRLPAWDPMFAEEN</sequence>
<evidence type="ECO:0000256" key="2">
    <source>
        <dbReference type="ARBA" id="ARBA00022801"/>
    </source>
</evidence>
<keyword evidence="6" id="KW-0732">Signal</keyword>
<evidence type="ECO:0000256" key="5">
    <source>
        <dbReference type="PIRSR" id="PIRSR005700-1"/>
    </source>
</evidence>
<feature type="active site" evidence="5">
    <location>
        <position position="409"/>
    </location>
</feature>
<keyword evidence="2 4" id="KW-0378">Hydrolase</keyword>
<dbReference type="GO" id="GO:0070005">
    <property type="term" value="F:cysteine-type aminopeptidase activity"/>
    <property type="evidence" value="ECO:0007669"/>
    <property type="project" value="InterPro"/>
</dbReference>
<feature type="active site" evidence="5">
    <location>
        <position position="93"/>
    </location>
</feature>
<name>A0A8G2BYC7_9BACT</name>
<gene>
    <name evidence="7" type="ORF">SAMN05444001_11834</name>
</gene>
<evidence type="ECO:0000256" key="4">
    <source>
        <dbReference type="PIRNR" id="PIRNR005700"/>
    </source>
</evidence>
<evidence type="ECO:0000256" key="1">
    <source>
        <dbReference type="ARBA" id="ARBA00022670"/>
    </source>
</evidence>
<dbReference type="RefSeq" id="WP_103984097.1">
    <property type="nucleotide sequence ID" value="NZ_FNVS01000018.1"/>
</dbReference>
<dbReference type="GO" id="GO:0043418">
    <property type="term" value="P:homocysteine catabolic process"/>
    <property type="evidence" value="ECO:0007669"/>
    <property type="project" value="TreeGrafter"/>
</dbReference>
<dbReference type="GO" id="GO:0009636">
    <property type="term" value="P:response to toxic substance"/>
    <property type="evidence" value="ECO:0007669"/>
    <property type="project" value="TreeGrafter"/>
</dbReference>
<dbReference type="EMBL" id="FNVS01000018">
    <property type="protein sequence ID" value="SEG17581.1"/>
    <property type="molecule type" value="Genomic_DNA"/>
</dbReference>
<dbReference type="Pfam" id="PF03051">
    <property type="entry name" value="Peptidase_C1_2"/>
    <property type="match status" value="1"/>
</dbReference>
<protein>
    <recommendedName>
        <fullName evidence="4">Aminopeptidase</fullName>
    </recommendedName>
</protein>
<dbReference type="InterPro" id="IPR000169">
    <property type="entry name" value="Pept_cys_AS"/>
</dbReference>
<evidence type="ECO:0000256" key="3">
    <source>
        <dbReference type="ARBA" id="ARBA00022807"/>
    </source>
</evidence>
<accession>A0A8G2BYC7</accession>
<dbReference type="PANTHER" id="PTHR10363">
    <property type="entry name" value="BLEOMYCIN HYDROLASE"/>
    <property type="match status" value="1"/>
</dbReference>
<dbReference type="SUPFAM" id="SSF54001">
    <property type="entry name" value="Cysteine proteinases"/>
    <property type="match status" value="1"/>
</dbReference>
<dbReference type="PANTHER" id="PTHR10363:SF2">
    <property type="entry name" value="BLEOMYCIN HYDROLASE"/>
    <property type="match status" value="1"/>
</dbReference>
<dbReference type="CDD" id="cd00585">
    <property type="entry name" value="Peptidase_C1B"/>
    <property type="match status" value="1"/>
</dbReference>
<comment type="caution">
    <text evidence="7">The sequence shown here is derived from an EMBL/GenBank/DDBJ whole genome shotgun (WGS) entry which is preliminary data.</text>
</comment>
<feature type="signal peptide" evidence="6">
    <location>
        <begin position="1"/>
        <end position="21"/>
    </location>
</feature>
<keyword evidence="1 4" id="KW-0645">Protease</keyword>
<feature type="active site" evidence="5">
    <location>
        <position position="387"/>
    </location>
</feature>
<dbReference type="AlphaFoldDB" id="A0A8G2BYC7"/>
<dbReference type="GO" id="GO:0006508">
    <property type="term" value="P:proteolysis"/>
    <property type="evidence" value="ECO:0007669"/>
    <property type="project" value="UniProtKB-KW"/>
</dbReference>
<evidence type="ECO:0000313" key="8">
    <source>
        <dbReference type="Proteomes" id="UP000236725"/>
    </source>
</evidence>
<dbReference type="PROSITE" id="PS00139">
    <property type="entry name" value="THIOL_PROTEASE_CYS"/>
    <property type="match status" value="1"/>
</dbReference>
<comment type="similarity">
    <text evidence="4">Belongs to the peptidase C1 family.</text>
</comment>
<evidence type="ECO:0000313" key="7">
    <source>
        <dbReference type="EMBL" id="SEG17581.1"/>
    </source>
</evidence>
<keyword evidence="4" id="KW-0031">Aminopeptidase</keyword>
<organism evidence="7 8">
    <name type="scientific">Parabacteroides chinchillae</name>
    <dbReference type="NCBI Taxonomy" id="871327"/>
    <lineage>
        <taxon>Bacteria</taxon>
        <taxon>Pseudomonadati</taxon>
        <taxon>Bacteroidota</taxon>
        <taxon>Bacteroidia</taxon>
        <taxon>Bacteroidales</taxon>
        <taxon>Tannerellaceae</taxon>
        <taxon>Parabacteroides</taxon>
    </lineage>
</organism>
<dbReference type="Proteomes" id="UP000236725">
    <property type="component" value="Unassembled WGS sequence"/>
</dbReference>
<dbReference type="InterPro" id="IPR038765">
    <property type="entry name" value="Papain-like_cys_pep_sf"/>
</dbReference>
<keyword evidence="8" id="KW-1185">Reference proteome</keyword>
<dbReference type="Gene3D" id="3.90.70.10">
    <property type="entry name" value="Cysteine proteinases"/>
    <property type="match status" value="1"/>
</dbReference>
<reference evidence="7 8" key="1">
    <citation type="submission" date="2016-10" db="EMBL/GenBank/DDBJ databases">
        <authorList>
            <person name="Varghese N."/>
            <person name="Submissions S."/>
        </authorList>
    </citation>
    <scope>NUCLEOTIDE SEQUENCE [LARGE SCALE GENOMIC DNA]</scope>
    <source>
        <strain evidence="7 8">DSM 29073</strain>
    </source>
</reference>
<evidence type="ECO:0000256" key="6">
    <source>
        <dbReference type="SAM" id="SignalP"/>
    </source>
</evidence>
<dbReference type="InterPro" id="IPR004134">
    <property type="entry name" value="Peptidase_C1B"/>
</dbReference>